<feature type="transmembrane region" description="Helical" evidence="1">
    <location>
        <begin position="50"/>
        <end position="69"/>
    </location>
</feature>
<keyword evidence="1" id="KW-1133">Transmembrane helix</keyword>
<proteinExistence type="predicted"/>
<evidence type="ECO:0000313" key="3">
    <source>
        <dbReference type="Proteomes" id="UP000461730"/>
    </source>
</evidence>
<keyword evidence="1" id="KW-0812">Transmembrane</keyword>
<name>A0A7K1TX79_9BACT</name>
<gene>
    <name evidence="2" type="ORF">GO493_00440</name>
</gene>
<dbReference type="EMBL" id="WRXN01000001">
    <property type="protein sequence ID" value="MVT06708.1"/>
    <property type="molecule type" value="Genomic_DNA"/>
</dbReference>
<comment type="caution">
    <text evidence="2">The sequence shown here is derived from an EMBL/GenBank/DDBJ whole genome shotgun (WGS) entry which is preliminary data.</text>
</comment>
<dbReference type="AlphaFoldDB" id="A0A7K1TX79"/>
<reference evidence="2 3" key="1">
    <citation type="submission" date="2019-12" db="EMBL/GenBank/DDBJ databases">
        <title>Chitinophaga sp. strain ysch24 (GDMCC 1.1355), whole genome shotgun sequence.</title>
        <authorList>
            <person name="Zhang X."/>
        </authorList>
    </citation>
    <scope>NUCLEOTIDE SEQUENCE [LARGE SCALE GENOMIC DNA]</scope>
    <source>
        <strain evidence="3">ysch24</strain>
    </source>
</reference>
<dbReference type="Proteomes" id="UP000461730">
    <property type="component" value="Unassembled WGS sequence"/>
</dbReference>
<protein>
    <submittedName>
        <fullName evidence="2">Uncharacterized protein</fullName>
    </submittedName>
</protein>
<feature type="transmembrane region" description="Helical" evidence="1">
    <location>
        <begin position="26"/>
        <end position="44"/>
    </location>
</feature>
<organism evidence="2 3">
    <name type="scientific">Chitinophaga tropicalis</name>
    <dbReference type="NCBI Taxonomy" id="2683588"/>
    <lineage>
        <taxon>Bacteria</taxon>
        <taxon>Pseudomonadati</taxon>
        <taxon>Bacteroidota</taxon>
        <taxon>Chitinophagia</taxon>
        <taxon>Chitinophagales</taxon>
        <taxon>Chitinophagaceae</taxon>
        <taxon>Chitinophaga</taxon>
    </lineage>
</organism>
<keyword evidence="3" id="KW-1185">Reference proteome</keyword>
<evidence type="ECO:0000256" key="1">
    <source>
        <dbReference type="SAM" id="Phobius"/>
    </source>
</evidence>
<dbReference type="RefSeq" id="WP_157304097.1">
    <property type="nucleotide sequence ID" value="NZ_WRXN01000001.1"/>
</dbReference>
<keyword evidence="1" id="KW-0472">Membrane</keyword>
<accession>A0A7K1TX79</accession>
<evidence type="ECO:0000313" key="2">
    <source>
        <dbReference type="EMBL" id="MVT06708.1"/>
    </source>
</evidence>
<sequence length="181" mass="20436">MVKVFKIKKENLDRFVSRELKRQLDIFKIVFGCLLILFIILGVVAKAYFIPLVGLVLFGVVFLYVSAILKGDLKALSTAFTFIIDDKAISRQVDWSQINSFMKLRAERARQRYGSSLDQIIELANVDEISVGINGIKITSINANILNGNGIINLPAELAFYEEALDYFKTNPSLYSKIVHK</sequence>